<dbReference type="Proteomes" id="UP001529510">
    <property type="component" value="Unassembled WGS sequence"/>
</dbReference>
<proteinExistence type="predicted"/>
<comment type="caution">
    <text evidence="1">The sequence shown here is derived from an EMBL/GenBank/DDBJ whole genome shotgun (WGS) entry which is preliminary data.</text>
</comment>
<evidence type="ECO:0000313" key="2">
    <source>
        <dbReference type="Proteomes" id="UP001529510"/>
    </source>
</evidence>
<sequence>FGTPISLAARLSTILAPTQPKPQLQMAHALLAMLPLPILARLGAPDKKSAVLRQTIKLIW</sequence>
<reference evidence="1 2" key="1">
    <citation type="submission" date="2024-05" db="EMBL/GenBank/DDBJ databases">
        <title>Genome sequencing and assembly of Indian major carp, Cirrhinus mrigala (Hamilton, 1822).</title>
        <authorList>
            <person name="Mohindra V."/>
            <person name="Chowdhury L.M."/>
            <person name="Lal K."/>
            <person name="Jena J.K."/>
        </authorList>
    </citation>
    <scope>NUCLEOTIDE SEQUENCE [LARGE SCALE GENOMIC DNA]</scope>
    <source>
        <strain evidence="1">CM1030</strain>
        <tissue evidence="1">Blood</tissue>
    </source>
</reference>
<organism evidence="1 2">
    <name type="scientific">Cirrhinus mrigala</name>
    <name type="common">Mrigala</name>
    <dbReference type="NCBI Taxonomy" id="683832"/>
    <lineage>
        <taxon>Eukaryota</taxon>
        <taxon>Metazoa</taxon>
        <taxon>Chordata</taxon>
        <taxon>Craniata</taxon>
        <taxon>Vertebrata</taxon>
        <taxon>Euteleostomi</taxon>
        <taxon>Actinopterygii</taxon>
        <taxon>Neopterygii</taxon>
        <taxon>Teleostei</taxon>
        <taxon>Ostariophysi</taxon>
        <taxon>Cypriniformes</taxon>
        <taxon>Cyprinidae</taxon>
        <taxon>Labeoninae</taxon>
        <taxon>Labeonini</taxon>
        <taxon>Cirrhinus</taxon>
    </lineage>
</organism>
<feature type="non-terminal residue" evidence="1">
    <location>
        <position position="60"/>
    </location>
</feature>
<gene>
    <name evidence="1" type="ORF">M9458_048493</name>
</gene>
<protein>
    <submittedName>
        <fullName evidence="1">Uncharacterized protein</fullName>
    </submittedName>
</protein>
<keyword evidence="2" id="KW-1185">Reference proteome</keyword>
<feature type="non-terminal residue" evidence="1">
    <location>
        <position position="1"/>
    </location>
</feature>
<dbReference type="AlphaFoldDB" id="A0ABD0N541"/>
<accession>A0ABD0N541</accession>
<dbReference type="EMBL" id="JAMKFB020000024">
    <property type="protein sequence ID" value="KAL0157247.1"/>
    <property type="molecule type" value="Genomic_DNA"/>
</dbReference>
<evidence type="ECO:0000313" key="1">
    <source>
        <dbReference type="EMBL" id="KAL0157247.1"/>
    </source>
</evidence>
<name>A0ABD0N541_CIRMR</name>